<sequence length="61" mass="6916">MHDYDAVFTPPATTSQHDPDAAHDQRVRARFARELAVMLDEHGQDYAAHLVRAMPTDGEWP</sequence>
<feature type="region of interest" description="Disordered" evidence="1">
    <location>
        <begin position="1"/>
        <end position="24"/>
    </location>
</feature>
<dbReference type="Proteomes" id="UP000676079">
    <property type="component" value="Chromosome"/>
</dbReference>
<evidence type="ECO:0000313" key="2">
    <source>
        <dbReference type="EMBL" id="QUX20353.1"/>
    </source>
</evidence>
<evidence type="ECO:0000256" key="1">
    <source>
        <dbReference type="SAM" id="MobiDB-lite"/>
    </source>
</evidence>
<gene>
    <name evidence="2" type="ORF">KGD84_17650</name>
</gene>
<name>A0ABX8BHN5_9ACTN</name>
<dbReference type="RefSeq" id="WP_220561548.1">
    <property type="nucleotide sequence ID" value="NZ_CP074133.1"/>
</dbReference>
<keyword evidence="3" id="KW-1185">Reference proteome</keyword>
<reference evidence="2 3" key="1">
    <citation type="submission" date="2021-05" db="EMBL/GenBank/DDBJ databases">
        <title>Direct Submission.</title>
        <authorList>
            <person name="Li K."/>
            <person name="Gao J."/>
        </authorList>
    </citation>
    <scope>NUCLEOTIDE SEQUENCE [LARGE SCALE GENOMIC DNA]</scope>
    <source>
        <strain evidence="2 3">Mg02</strain>
    </source>
</reference>
<accession>A0ABX8BHN5</accession>
<proteinExistence type="predicted"/>
<organism evidence="2 3">
    <name type="scientific">Nocardiopsis changdeensis</name>
    <dbReference type="NCBI Taxonomy" id="2831969"/>
    <lineage>
        <taxon>Bacteria</taxon>
        <taxon>Bacillati</taxon>
        <taxon>Actinomycetota</taxon>
        <taxon>Actinomycetes</taxon>
        <taxon>Streptosporangiales</taxon>
        <taxon>Nocardiopsidaceae</taxon>
        <taxon>Nocardiopsis</taxon>
    </lineage>
</organism>
<evidence type="ECO:0000313" key="3">
    <source>
        <dbReference type="Proteomes" id="UP000676079"/>
    </source>
</evidence>
<protein>
    <submittedName>
        <fullName evidence="2">Uncharacterized protein</fullName>
    </submittedName>
</protein>
<dbReference type="EMBL" id="CP074133">
    <property type="protein sequence ID" value="QUX20353.1"/>
    <property type="molecule type" value="Genomic_DNA"/>
</dbReference>